<feature type="region of interest" description="Disordered" evidence="1">
    <location>
        <begin position="65"/>
        <end position="85"/>
    </location>
</feature>
<evidence type="ECO:0000313" key="2">
    <source>
        <dbReference type="EMBL" id="XCA47423.1"/>
    </source>
</evidence>
<proteinExistence type="predicted"/>
<name>A0AAU7YN08_9PHYC</name>
<protein>
    <submittedName>
        <fullName evidence="2">Uncharacterized protein</fullName>
    </submittedName>
</protein>
<evidence type="ECO:0000256" key="1">
    <source>
        <dbReference type="SAM" id="MobiDB-lite"/>
    </source>
</evidence>
<feature type="compositionally biased region" description="Low complexity" evidence="1">
    <location>
        <begin position="65"/>
        <end position="76"/>
    </location>
</feature>
<dbReference type="EMBL" id="PP911589">
    <property type="protein sequence ID" value="XCA47423.1"/>
    <property type="molecule type" value="Genomic_DNA"/>
</dbReference>
<organism evidence="2">
    <name type="scientific">Micromonas commoda virus</name>
    <dbReference type="NCBI Taxonomy" id="3057169"/>
    <lineage>
        <taxon>Viruses</taxon>
        <taxon>Varidnaviria</taxon>
        <taxon>Bamfordvirae</taxon>
        <taxon>Nucleocytoviricota</taxon>
        <taxon>Megaviricetes</taxon>
        <taxon>Algavirales</taxon>
        <taxon>Phycodnaviridae</taxon>
    </lineage>
</organism>
<accession>A0AAU7YN08</accession>
<sequence>MFALMSSPTIMMSTQQRFKKFGKETRERRKSELDKIGDAFKGIAEDEKKRAKKLFEEHKAFFTTEESTTSTTTSTTPAKIDFYEQ</sequence>
<reference evidence="2" key="1">
    <citation type="submission" date="2024-06" db="EMBL/GenBank/DDBJ databases">
        <title>Evidence of context-dependent and transient costs of resisting viral infection in isolates of the marine microalga Micromonas sp. (class Mamiellophyceae).</title>
        <authorList>
            <person name="Bedi de Silva A."/>
            <person name="Schvarcz C.R."/>
            <person name="Steward G.R."/>
            <person name="Edwards K.F."/>
        </authorList>
    </citation>
    <scope>NUCLEOTIDE SEQUENCE</scope>
    <source>
        <strain evidence="2">McV-KB2</strain>
    </source>
</reference>